<keyword evidence="2" id="KW-0732">Signal</keyword>
<keyword evidence="4" id="KW-1185">Reference proteome</keyword>
<dbReference type="EMBL" id="JBHSLI010000001">
    <property type="protein sequence ID" value="MFC5291820.1"/>
    <property type="molecule type" value="Genomic_DNA"/>
</dbReference>
<feature type="signal peptide" evidence="2">
    <location>
        <begin position="1"/>
        <end position="18"/>
    </location>
</feature>
<organism evidence="3 4">
    <name type="scientific">Bosea minatitlanensis</name>
    <dbReference type="NCBI Taxonomy" id="128782"/>
    <lineage>
        <taxon>Bacteria</taxon>
        <taxon>Pseudomonadati</taxon>
        <taxon>Pseudomonadota</taxon>
        <taxon>Alphaproteobacteria</taxon>
        <taxon>Hyphomicrobiales</taxon>
        <taxon>Boseaceae</taxon>
        <taxon>Bosea</taxon>
    </lineage>
</organism>
<feature type="compositionally biased region" description="Low complexity" evidence="1">
    <location>
        <begin position="42"/>
        <end position="51"/>
    </location>
</feature>
<comment type="caution">
    <text evidence="3">The sequence shown here is derived from an EMBL/GenBank/DDBJ whole genome shotgun (WGS) entry which is preliminary data.</text>
</comment>
<feature type="chain" id="PRO_5046321077" evidence="2">
    <location>
        <begin position="19"/>
        <end position="93"/>
    </location>
</feature>
<evidence type="ECO:0000256" key="2">
    <source>
        <dbReference type="SAM" id="SignalP"/>
    </source>
</evidence>
<sequence length="93" mass="9491">MNLAMNLAGSLLPLAALARMTGHGFAQSPAVPAPAAAKPAVAAPAQNQAGAGEKTAIGAADKAARSKDCSAQADRKGLRGKARKRFRDDCKRH</sequence>
<feature type="region of interest" description="Disordered" evidence="1">
    <location>
        <begin position="42"/>
        <end position="93"/>
    </location>
</feature>
<accession>A0ABW0EZY3</accession>
<proteinExistence type="predicted"/>
<feature type="compositionally biased region" description="Basic and acidic residues" evidence="1">
    <location>
        <begin position="62"/>
        <end position="77"/>
    </location>
</feature>
<evidence type="ECO:0000313" key="3">
    <source>
        <dbReference type="EMBL" id="MFC5291820.1"/>
    </source>
</evidence>
<protein>
    <submittedName>
        <fullName evidence="3">Phosphate starvation-inducible protein PsiF</fullName>
    </submittedName>
</protein>
<name>A0ABW0EZY3_9HYPH</name>
<gene>
    <name evidence="3" type="ORF">ACFPK2_02320</name>
</gene>
<dbReference type="Proteomes" id="UP001595976">
    <property type="component" value="Unassembled WGS sequence"/>
</dbReference>
<dbReference type="RefSeq" id="WP_260347771.1">
    <property type="nucleotide sequence ID" value="NZ_JAOAOS010000001.1"/>
</dbReference>
<reference evidence="4" key="1">
    <citation type="journal article" date="2019" name="Int. J. Syst. Evol. Microbiol.">
        <title>The Global Catalogue of Microorganisms (GCM) 10K type strain sequencing project: providing services to taxonomists for standard genome sequencing and annotation.</title>
        <authorList>
            <consortium name="The Broad Institute Genomics Platform"/>
            <consortium name="The Broad Institute Genome Sequencing Center for Infectious Disease"/>
            <person name="Wu L."/>
            <person name="Ma J."/>
        </authorList>
    </citation>
    <scope>NUCLEOTIDE SEQUENCE [LARGE SCALE GENOMIC DNA]</scope>
    <source>
        <strain evidence="4">CGMCC 1.15643</strain>
    </source>
</reference>
<evidence type="ECO:0000313" key="4">
    <source>
        <dbReference type="Proteomes" id="UP001595976"/>
    </source>
</evidence>
<evidence type="ECO:0000256" key="1">
    <source>
        <dbReference type="SAM" id="MobiDB-lite"/>
    </source>
</evidence>